<keyword evidence="1" id="KW-0210">Decarboxylase</keyword>
<dbReference type="EMBL" id="FSRC01000001">
    <property type="protein sequence ID" value="SIN84232.1"/>
    <property type="molecule type" value="Genomic_DNA"/>
</dbReference>
<evidence type="ECO:0000313" key="7">
    <source>
        <dbReference type="Proteomes" id="UP000185221"/>
    </source>
</evidence>
<evidence type="ECO:0000313" key="6">
    <source>
        <dbReference type="EMBL" id="SIN84232.1"/>
    </source>
</evidence>
<evidence type="ECO:0000256" key="2">
    <source>
        <dbReference type="ARBA" id="ARBA00023145"/>
    </source>
</evidence>
<keyword evidence="3" id="KW-0456">Lyase</keyword>
<dbReference type="Proteomes" id="UP000185221">
    <property type="component" value="Unassembled WGS sequence"/>
</dbReference>
<keyword evidence="2" id="KW-0865">Zymogen</keyword>
<proteinExistence type="predicted"/>
<evidence type="ECO:0000256" key="4">
    <source>
        <dbReference type="ARBA" id="ARBA00023317"/>
    </source>
</evidence>
<evidence type="ECO:0000256" key="1">
    <source>
        <dbReference type="ARBA" id="ARBA00022793"/>
    </source>
</evidence>
<dbReference type="InterPro" id="IPR003817">
    <property type="entry name" value="PS_Dcarbxylase"/>
</dbReference>
<keyword evidence="7" id="KW-1185">Reference proteome</keyword>
<dbReference type="PANTHER" id="PTHR10067:SF13">
    <property type="entry name" value="PHOSPHATIDYLSERINE DECARBOXYLASE"/>
    <property type="match status" value="1"/>
</dbReference>
<gene>
    <name evidence="6" type="ORF">SAMN05444394_2309</name>
</gene>
<dbReference type="PANTHER" id="PTHR10067">
    <property type="entry name" value="PHOSPHATIDYLSERINE DECARBOXYLASE"/>
    <property type="match status" value="1"/>
</dbReference>
<protein>
    <submittedName>
        <fullName evidence="6">Phosphatidylserine decarboxylase</fullName>
    </submittedName>
</protein>
<dbReference type="STRING" id="226505.SAMN05444394_2309"/>
<evidence type="ECO:0000256" key="5">
    <source>
        <dbReference type="SAM" id="SignalP"/>
    </source>
</evidence>
<sequence length="422" mass="47976">MEKHPYFFSIFLLLGWCFGCSDAANQVDYHPMTVELISLMKTEPEVQKLLEQSIERAKIANPDPKTNPIQSLEQYLKFVSNTEKGMPWSLYEQKDSIEVYSDISKSLRYFYFLINQPLPELEGKGLYNNTIQFSEPFVSWLTKFNKEWGSYLSSEESWNDSYYQLAKRDSLFGLNSSWYESPSNWHSFNEFFARKLRSPEERPITSPEDNQIVTSFADSRPIGVWEIDSNSVLVAKEGVPVKSATFRSVSKLVGEESEYADVFKNGTFLHSFLAINDYHRYHFPLSGVIKEVKLIPGLGVAGGLLEWDPANQRYAYDPTGIDWQILETRGLVILDTENYGLVALIPVGMATIGSVNFEDAVKEGARVQKGDPLGYFQFGGSDFVMLFQESVQFTLDAPKMENGAGYKHLLMGERLGSLTLKD</sequence>
<dbReference type="Pfam" id="PF02666">
    <property type="entry name" value="PS_Dcarbxylase"/>
    <property type="match status" value="1"/>
</dbReference>
<keyword evidence="5" id="KW-0732">Signal</keyword>
<dbReference type="OrthoDB" id="9802030at2"/>
<reference evidence="7" key="1">
    <citation type="submission" date="2016-11" db="EMBL/GenBank/DDBJ databases">
        <authorList>
            <person name="Varghese N."/>
            <person name="Submissions S."/>
        </authorList>
    </citation>
    <scope>NUCLEOTIDE SEQUENCE [LARGE SCALE GENOMIC DNA]</scope>
    <source>
        <strain evidence="7">DSM 15292</strain>
    </source>
</reference>
<evidence type="ECO:0000256" key="3">
    <source>
        <dbReference type="ARBA" id="ARBA00023239"/>
    </source>
</evidence>
<name>A0A1N6EMD9_9BACT</name>
<dbReference type="GO" id="GO:0008654">
    <property type="term" value="P:phospholipid biosynthetic process"/>
    <property type="evidence" value="ECO:0007669"/>
    <property type="project" value="InterPro"/>
</dbReference>
<keyword evidence="4" id="KW-0670">Pyruvate</keyword>
<feature type="chain" id="PRO_5012952435" evidence="5">
    <location>
        <begin position="24"/>
        <end position="422"/>
    </location>
</feature>
<dbReference type="AlphaFoldDB" id="A0A1N6EMD9"/>
<dbReference type="RefSeq" id="WP_074224954.1">
    <property type="nucleotide sequence ID" value="NZ_FSRC01000001.1"/>
</dbReference>
<organism evidence="6 7">
    <name type="scientific">Algoriphagus halophilus</name>
    <dbReference type="NCBI Taxonomy" id="226505"/>
    <lineage>
        <taxon>Bacteria</taxon>
        <taxon>Pseudomonadati</taxon>
        <taxon>Bacteroidota</taxon>
        <taxon>Cytophagia</taxon>
        <taxon>Cytophagales</taxon>
        <taxon>Cyclobacteriaceae</taxon>
        <taxon>Algoriphagus</taxon>
    </lineage>
</organism>
<accession>A0A1N6EMD9</accession>
<dbReference type="GO" id="GO:0004609">
    <property type="term" value="F:phosphatidylserine decarboxylase activity"/>
    <property type="evidence" value="ECO:0007669"/>
    <property type="project" value="InterPro"/>
</dbReference>
<feature type="signal peptide" evidence="5">
    <location>
        <begin position="1"/>
        <end position="23"/>
    </location>
</feature>